<reference evidence="2" key="3">
    <citation type="submission" date="2022-01" db="UniProtKB">
        <authorList>
            <consortium name="EnsemblPlants"/>
        </authorList>
    </citation>
    <scope>IDENTIFICATION</scope>
    <source>
        <strain evidence="2">subsp. vulgare</strain>
    </source>
</reference>
<evidence type="ECO:0000313" key="3">
    <source>
        <dbReference type="Proteomes" id="UP000011116"/>
    </source>
</evidence>
<sequence length="223" mass="26221">MNQWESLIDYIKNYPLSNNPDIPVWVLEKNGEYSVKSFYKCINFGGVGSLYGDGLWKVLCPQNIHVFLWLCLYNKVLTRDNVAKRKSMDDLTCLFCNEEESIQHLFFNCINAGHIWSIISDFFKIRKIQCFDDVSSMWKDKKKRTMLNMITAASLWSIWTLRNDFCFQGRSWRGLGCGLAKLKGNLQKWMVLCDAAQVEVLRRFILLLDKHRGELLRIAWRDE</sequence>
<keyword evidence="3" id="KW-1185">Reference proteome</keyword>
<name>A0A8I6WQ14_HORVV</name>
<proteinExistence type="predicted"/>
<protein>
    <recommendedName>
        <fullName evidence="1">Reverse transcriptase zinc-binding domain-containing protein</fullName>
    </recommendedName>
</protein>
<organism evidence="2 3">
    <name type="scientific">Hordeum vulgare subsp. vulgare</name>
    <name type="common">Domesticated barley</name>
    <dbReference type="NCBI Taxonomy" id="112509"/>
    <lineage>
        <taxon>Eukaryota</taxon>
        <taxon>Viridiplantae</taxon>
        <taxon>Streptophyta</taxon>
        <taxon>Embryophyta</taxon>
        <taxon>Tracheophyta</taxon>
        <taxon>Spermatophyta</taxon>
        <taxon>Magnoliopsida</taxon>
        <taxon>Liliopsida</taxon>
        <taxon>Poales</taxon>
        <taxon>Poaceae</taxon>
        <taxon>BOP clade</taxon>
        <taxon>Pooideae</taxon>
        <taxon>Triticodae</taxon>
        <taxon>Triticeae</taxon>
        <taxon>Hordeinae</taxon>
        <taxon>Hordeum</taxon>
    </lineage>
</organism>
<feature type="domain" description="Reverse transcriptase zinc-binding" evidence="1">
    <location>
        <begin position="33"/>
        <end position="116"/>
    </location>
</feature>
<dbReference type="Pfam" id="PF13966">
    <property type="entry name" value="zf-RVT"/>
    <property type="match status" value="1"/>
</dbReference>
<dbReference type="Proteomes" id="UP000011116">
    <property type="component" value="Chromosome 1H"/>
</dbReference>
<dbReference type="Gramene" id="HORVU.MOREX.r3.1HG0053340.1">
    <property type="protein sequence ID" value="HORVU.MOREX.r3.1HG0053340.1.CDS1"/>
    <property type="gene ID" value="HORVU.MOREX.r3.1HG0053340"/>
</dbReference>
<dbReference type="InterPro" id="IPR026960">
    <property type="entry name" value="RVT-Znf"/>
</dbReference>
<reference evidence="3" key="1">
    <citation type="journal article" date="2012" name="Nature">
        <title>A physical, genetic and functional sequence assembly of the barley genome.</title>
        <authorList>
            <consortium name="The International Barley Genome Sequencing Consortium"/>
            <person name="Mayer K.F."/>
            <person name="Waugh R."/>
            <person name="Brown J.W."/>
            <person name="Schulman A."/>
            <person name="Langridge P."/>
            <person name="Platzer M."/>
            <person name="Fincher G.B."/>
            <person name="Muehlbauer G.J."/>
            <person name="Sato K."/>
            <person name="Close T.J."/>
            <person name="Wise R.P."/>
            <person name="Stein N."/>
        </authorList>
    </citation>
    <scope>NUCLEOTIDE SEQUENCE [LARGE SCALE GENOMIC DNA]</scope>
    <source>
        <strain evidence="3">cv. Morex</strain>
    </source>
</reference>
<dbReference type="AlphaFoldDB" id="A0A8I6WQ14"/>
<dbReference type="EnsemblPlants" id="HORVU.MOREX.r3.1HG0053340.1">
    <property type="protein sequence ID" value="HORVU.MOREX.r3.1HG0053340.1.CDS1"/>
    <property type="gene ID" value="HORVU.MOREX.r3.1HG0053340"/>
</dbReference>
<reference evidence="2" key="2">
    <citation type="submission" date="2020-10" db="EMBL/GenBank/DDBJ databases">
        <authorList>
            <person name="Scholz U."/>
            <person name="Mascher M."/>
            <person name="Fiebig A."/>
        </authorList>
    </citation>
    <scope>NUCLEOTIDE SEQUENCE [LARGE SCALE GENOMIC DNA]</scope>
    <source>
        <strain evidence="2">cv. Morex</strain>
    </source>
</reference>
<evidence type="ECO:0000313" key="2">
    <source>
        <dbReference type="EnsemblPlants" id="HORVU.MOREX.r3.1HG0053340.1.CDS1"/>
    </source>
</evidence>
<evidence type="ECO:0000259" key="1">
    <source>
        <dbReference type="Pfam" id="PF13966"/>
    </source>
</evidence>
<accession>A0A8I6WQ14</accession>